<evidence type="ECO:0008006" key="4">
    <source>
        <dbReference type="Google" id="ProtNLM"/>
    </source>
</evidence>
<dbReference type="EMBL" id="SGIU01000001">
    <property type="protein sequence ID" value="TAI49715.1"/>
    <property type="molecule type" value="Genomic_DNA"/>
</dbReference>
<reference evidence="2 3" key="1">
    <citation type="submission" date="2019-02" db="EMBL/GenBank/DDBJ databases">
        <title>Draft genome sequence of Muricauda sp. 176CP4-71.</title>
        <authorList>
            <person name="Park J.-S."/>
        </authorList>
    </citation>
    <scope>NUCLEOTIDE SEQUENCE [LARGE SCALE GENOMIC DNA]</scope>
    <source>
        <strain evidence="2 3">176CP4-71</strain>
    </source>
</reference>
<keyword evidence="1" id="KW-0472">Membrane</keyword>
<feature type="transmembrane region" description="Helical" evidence="1">
    <location>
        <begin position="7"/>
        <end position="29"/>
    </location>
</feature>
<feature type="transmembrane region" description="Helical" evidence="1">
    <location>
        <begin position="250"/>
        <end position="270"/>
    </location>
</feature>
<keyword evidence="1" id="KW-0812">Transmembrane</keyword>
<feature type="transmembrane region" description="Helical" evidence="1">
    <location>
        <begin position="129"/>
        <end position="148"/>
    </location>
</feature>
<evidence type="ECO:0000256" key="1">
    <source>
        <dbReference type="SAM" id="Phobius"/>
    </source>
</evidence>
<sequence>MRLLRAIFNFYLDASVHVAFAVVSLFIITTQMLNISLNFSLVGFIFFATIVCYNFVKYGVEAEKYLIVANAYHKNIQIFSFLSFGLALLFGAQLSKELWLAILLLGMLSALYAIPLLPSLKNLRNLGGLKVYVVAAVWSGFTVLLPILEAKLSFSWDLGVLLVQRFILVLILILPFEIRDLKWDDPKLRTIPQVIGVQQTRILGVVLTGIFFLMTFLKDDVTQQEIIARLFLTSLLMLFFRSGSRFHKDYFVSLWVEAIPIFWLCFYWALESFL</sequence>
<keyword evidence="1" id="KW-1133">Transmembrane helix</keyword>
<name>A0A4Q8QGN6_9FLAO</name>
<organism evidence="2 3">
    <name type="scientific">Flagellimonas allohymeniacidonis</name>
    <dbReference type="NCBI Taxonomy" id="2517819"/>
    <lineage>
        <taxon>Bacteria</taxon>
        <taxon>Pseudomonadati</taxon>
        <taxon>Bacteroidota</taxon>
        <taxon>Flavobacteriia</taxon>
        <taxon>Flavobacteriales</taxon>
        <taxon>Flavobacteriaceae</taxon>
        <taxon>Flagellimonas</taxon>
    </lineage>
</organism>
<feature type="transmembrane region" description="Helical" evidence="1">
    <location>
        <begin position="154"/>
        <end position="174"/>
    </location>
</feature>
<accession>A0A4Q8QGN6</accession>
<dbReference type="Proteomes" id="UP000291981">
    <property type="component" value="Unassembled WGS sequence"/>
</dbReference>
<feature type="transmembrane region" description="Helical" evidence="1">
    <location>
        <begin position="35"/>
        <end position="56"/>
    </location>
</feature>
<gene>
    <name evidence="2" type="ORF">EW142_07940</name>
</gene>
<protein>
    <recommendedName>
        <fullName evidence="4">Prenyltransferase</fullName>
    </recommendedName>
</protein>
<feature type="transmembrane region" description="Helical" evidence="1">
    <location>
        <begin position="98"/>
        <end position="117"/>
    </location>
</feature>
<dbReference type="AlphaFoldDB" id="A0A4Q8QGN6"/>
<comment type="caution">
    <text evidence="2">The sequence shown here is derived from an EMBL/GenBank/DDBJ whole genome shotgun (WGS) entry which is preliminary data.</text>
</comment>
<feature type="transmembrane region" description="Helical" evidence="1">
    <location>
        <begin position="76"/>
        <end position="92"/>
    </location>
</feature>
<proteinExistence type="predicted"/>
<dbReference type="RefSeq" id="WP_130612134.1">
    <property type="nucleotide sequence ID" value="NZ_SGIU01000001.1"/>
</dbReference>
<feature type="transmembrane region" description="Helical" evidence="1">
    <location>
        <begin position="194"/>
        <end position="214"/>
    </location>
</feature>
<evidence type="ECO:0000313" key="2">
    <source>
        <dbReference type="EMBL" id="TAI49715.1"/>
    </source>
</evidence>
<evidence type="ECO:0000313" key="3">
    <source>
        <dbReference type="Proteomes" id="UP000291981"/>
    </source>
</evidence>
<keyword evidence="3" id="KW-1185">Reference proteome</keyword>
<dbReference type="OrthoDB" id="1467772at2"/>
<feature type="transmembrane region" description="Helical" evidence="1">
    <location>
        <begin position="226"/>
        <end position="243"/>
    </location>
</feature>